<dbReference type="PANTHER" id="PTHR43227">
    <property type="entry name" value="BLL4140 PROTEIN"/>
    <property type="match status" value="1"/>
</dbReference>
<dbReference type="Proteomes" id="UP000824241">
    <property type="component" value="Unassembled WGS sequence"/>
</dbReference>
<protein>
    <submittedName>
        <fullName evidence="9">Sugar ABC transporter permease</fullName>
    </submittedName>
</protein>
<dbReference type="InterPro" id="IPR035906">
    <property type="entry name" value="MetI-like_sf"/>
</dbReference>
<proteinExistence type="inferred from homology"/>
<keyword evidence="4 7" id="KW-0812">Transmembrane</keyword>
<dbReference type="CDD" id="cd06261">
    <property type="entry name" value="TM_PBP2"/>
    <property type="match status" value="1"/>
</dbReference>
<dbReference type="PROSITE" id="PS50928">
    <property type="entry name" value="ABC_TM1"/>
    <property type="match status" value="1"/>
</dbReference>
<accession>A0A9D1DYL9</accession>
<dbReference type="PANTHER" id="PTHR43227:SF11">
    <property type="entry name" value="BLL4140 PROTEIN"/>
    <property type="match status" value="1"/>
</dbReference>
<evidence type="ECO:0000256" key="3">
    <source>
        <dbReference type="ARBA" id="ARBA00022475"/>
    </source>
</evidence>
<comment type="subcellular location">
    <subcellularLocation>
        <location evidence="1 7">Cell membrane</location>
        <topology evidence="1 7">Multi-pass membrane protein</topology>
    </subcellularLocation>
</comment>
<dbReference type="InterPro" id="IPR000515">
    <property type="entry name" value="MetI-like"/>
</dbReference>
<sequence length="295" mass="33287">MRKYWQIYILIIPALIWYIVFAYYPMAGLQLAFKTYKAKIGIWGSPWCGFQNFEAVFRDMYFWRSVGRTLVINFGRLLINFPAPILLALMLNELRVGRYKKVMQTVFTFPHFLSWVIVASIMTNLLSVDGLVNSALSAMGLSTINFLGSEALFQPMLYITDIWKSAGYSSIIYLSAISGIDQDQYEAAEIDGATRWQRIWHVTLPNILPTISVLFIMTTGNLMTAGFDQIFNLSNAATKNVAEVLDMYIYRITFTASTDFGFSTAVSLFRSIINMTLLVIANKGSKMMGGTGLFG</sequence>
<comment type="similarity">
    <text evidence="7">Belongs to the binding-protein-dependent transport system permease family.</text>
</comment>
<dbReference type="Pfam" id="PF00528">
    <property type="entry name" value="BPD_transp_1"/>
    <property type="match status" value="1"/>
</dbReference>
<keyword evidence="6 7" id="KW-0472">Membrane</keyword>
<evidence type="ECO:0000313" key="10">
    <source>
        <dbReference type="Proteomes" id="UP000824241"/>
    </source>
</evidence>
<dbReference type="SUPFAM" id="SSF161098">
    <property type="entry name" value="MetI-like"/>
    <property type="match status" value="1"/>
</dbReference>
<keyword evidence="5 7" id="KW-1133">Transmembrane helix</keyword>
<name>A0A9D1DYL9_9FIRM</name>
<feature type="domain" description="ABC transmembrane type-1" evidence="8">
    <location>
        <begin position="66"/>
        <end position="281"/>
    </location>
</feature>
<dbReference type="AlphaFoldDB" id="A0A9D1DYL9"/>
<evidence type="ECO:0000256" key="7">
    <source>
        <dbReference type="RuleBase" id="RU363032"/>
    </source>
</evidence>
<feature type="transmembrane region" description="Helical" evidence="7">
    <location>
        <begin position="7"/>
        <end position="26"/>
    </location>
</feature>
<reference evidence="9" key="1">
    <citation type="submission" date="2020-10" db="EMBL/GenBank/DDBJ databases">
        <authorList>
            <person name="Gilroy R."/>
        </authorList>
    </citation>
    <scope>NUCLEOTIDE SEQUENCE</scope>
    <source>
        <strain evidence="9">CHK189-12415</strain>
    </source>
</reference>
<evidence type="ECO:0000256" key="4">
    <source>
        <dbReference type="ARBA" id="ARBA00022692"/>
    </source>
</evidence>
<organism evidence="9 10">
    <name type="scientific">Candidatus Faecivivens stercoravium</name>
    <dbReference type="NCBI Taxonomy" id="2840803"/>
    <lineage>
        <taxon>Bacteria</taxon>
        <taxon>Bacillati</taxon>
        <taxon>Bacillota</taxon>
        <taxon>Clostridia</taxon>
        <taxon>Eubacteriales</taxon>
        <taxon>Oscillospiraceae</taxon>
        <taxon>Oscillospiraceae incertae sedis</taxon>
        <taxon>Candidatus Faecivivens</taxon>
    </lineage>
</organism>
<feature type="transmembrane region" description="Helical" evidence="7">
    <location>
        <begin position="112"/>
        <end position="132"/>
    </location>
</feature>
<keyword evidence="2 7" id="KW-0813">Transport</keyword>
<evidence type="ECO:0000313" key="9">
    <source>
        <dbReference type="EMBL" id="HIR61559.1"/>
    </source>
</evidence>
<dbReference type="EMBL" id="DVHA01000271">
    <property type="protein sequence ID" value="HIR61559.1"/>
    <property type="molecule type" value="Genomic_DNA"/>
</dbReference>
<evidence type="ECO:0000256" key="6">
    <source>
        <dbReference type="ARBA" id="ARBA00023136"/>
    </source>
</evidence>
<dbReference type="Gene3D" id="1.10.3720.10">
    <property type="entry name" value="MetI-like"/>
    <property type="match status" value="1"/>
</dbReference>
<dbReference type="InterPro" id="IPR050809">
    <property type="entry name" value="UgpAE/MalFG_permease"/>
</dbReference>
<feature type="transmembrane region" description="Helical" evidence="7">
    <location>
        <begin position="70"/>
        <end position="91"/>
    </location>
</feature>
<comment type="caution">
    <text evidence="9">The sequence shown here is derived from an EMBL/GenBank/DDBJ whole genome shotgun (WGS) entry which is preliminary data.</text>
</comment>
<dbReference type="GO" id="GO:0055085">
    <property type="term" value="P:transmembrane transport"/>
    <property type="evidence" value="ECO:0007669"/>
    <property type="project" value="InterPro"/>
</dbReference>
<evidence type="ECO:0000256" key="5">
    <source>
        <dbReference type="ARBA" id="ARBA00022989"/>
    </source>
</evidence>
<evidence type="ECO:0000259" key="8">
    <source>
        <dbReference type="PROSITE" id="PS50928"/>
    </source>
</evidence>
<dbReference type="GO" id="GO:0005886">
    <property type="term" value="C:plasma membrane"/>
    <property type="evidence" value="ECO:0007669"/>
    <property type="project" value="UniProtKB-SubCell"/>
</dbReference>
<gene>
    <name evidence="9" type="ORF">IAB37_08310</name>
</gene>
<evidence type="ECO:0000256" key="2">
    <source>
        <dbReference type="ARBA" id="ARBA00022448"/>
    </source>
</evidence>
<evidence type="ECO:0000256" key="1">
    <source>
        <dbReference type="ARBA" id="ARBA00004651"/>
    </source>
</evidence>
<keyword evidence="3" id="KW-1003">Cell membrane</keyword>
<reference evidence="9" key="2">
    <citation type="journal article" date="2021" name="PeerJ">
        <title>Extensive microbial diversity within the chicken gut microbiome revealed by metagenomics and culture.</title>
        <authorList>
            <person name="Gilroy R."/>
            <person name="Ravi A."/>
            <person name="Getino M."/>
            <person name="Pursley I."/>
            <person name="Horton D.L."/>
            <person name="Alikhan N.F."/>
            <person name="Baker D."/>
            <person name="Gharbi K."/>
            <person name="Hall N."/>
            <person name="Watson M."/>
            <person name="Adriaenssens E.M."/>
            <person name="Foster-Nyarko E."/>
            <person name="Jarju S."/>
            <person name="Secka A."/>
            <person name="Antonio M."/>
            <person name="Oren A."/>
            <person name="Chaudhuri R.R."/>
            <person name="La Ragione R."/>
            <person name="Hildebrand F."/>
            <person name="Pallen M.J."/>
        </authorList>
    </citation>
    <scope>NUCLEOTIDE SEQUENCE</scope>
    <source>
        <strain evidence="9">CHK189-12415</strain>
    </source>
</reference>